<accession>A0ABP1B851</accession>
<dbReference type="Proteomes" id="UP001497522">
    <property type="component" value="Chromosome 2"/>
</dbReference>
<name>A0ABP1B851_9BRYO</name>
<proteinExistence type="predicted"/>
<reference evidence="1 2" key="1">
    <citation type="submission" date="2024-03" db="EMBL/GenBank/DDBJ databases">
        <authorList>
            <consortium name="ELIXIR-Norway"/>
            <consortium name="Elixir Norway"/>
        </authorList>
    </citation>
    <scope>NUCLEOTIDE SEQUENCE [LARGE SCALE GENOMIC DNA]</scope>
</reference>
<organism evidence="1 2">
    <name type="scientific">Sphagnum jensenii</name>
    <dbReference type="NCBI Taxonomy" id="128206"/>
    <lineage>
        <taxon>Eukaryota</taxon>
        <taxon>Viridiplantae</taxon>
        <taxon>Streptophyta</taxon>
        <taxon>Embryophyta</taxon>
        <taxon>Bryophyta</taxon>
        <taxon>Sphagnophytina</taxon>
        <taxon>Sphagnopsida</taxon>
        <taxon>Sphagnales</taxon>
        <taxon>Sphagnaceae</taxon>
        <taxon>Sphagnum</taxon>
    </lineage>
</organism>
<keyword evidence="2" id="KW-1185">Reference proteome</keyword>
<dbReference type="EMBL" id="OZ023703">
    <property type="protein sequence ID" value="CAK9870987.1"/>
    <property type="molecule type" value="Genomic_DNA"/>
</dbReference>
<evidence type="ECO:0000313" key="1">
    <source>
        <dbReference type="EMBL" id="CAK9870987.1"/>
    </source>
</evidence>
<evidence type="ECO:0000313" key="2">
    <source>
        <dbReference type="Proteomes" id="UP001497522"/>
    </source>
</evidence>
<sequence>MWLNVCWAPVFSTTKIFSDYIISVFEAVRVYTPSIKVWFIRCRGQSVNLQGSLEELDVVLRMDVSLDLVAGVFLKRLLSAGSSAEFNKNLCHATTAVEVHTLHFFTNSGRIQFECWHTNSGAENPRGFLDGYL</sequence>
<protein>
    <submittedName>
        <fullName evidence="1">Uncharacterized protein</fullName>
    </submittedName>
</protein>
<gene>
    <name evidence="1" type="ORF">CSSPJE1EN2_LOCUS13655</name>
</gene>